<keyword evidence="7 10" id="KW-1133">Transmembrane helix</keyword>
<dbReference type="InterPro" id="IPR011527">
    <property type="entry name" value="ABC1_TM_dom"/>
</dbReference>
<evidence type="ECO:0000259" key="12">
    <source>
        <dbReference type="PROSITE" id="PS50929"/>
    </source>
</evidence>
<dbReference type="RefSeq" id="WP_167950632.1">
    <property type="nucleotide sequence ID" value="NZ_BAAAPQ010000025.1"/>
</dbReference>
<evidence type="ECO:0000256" key="10">
    <source>
        <dbReference type="SAM" id="Phobius"/>
    </source>
</evidence>
<comment type="caution">
    <text evidence="13">The sequence shown here is derived from an EMBL/GenBank/DDBJ whole genome shotgun (WGS) entry which is preliminary data.</text>
</comment>
<dbReference type="PANTHER" id="PTHR43394:SF1">
    <property type="entry name" value="ATP-BINDING CASSETTE SUB-FAMILY B MEMBER 10, MITOCHONDRIAL"/>
    <property type="match status" value="1"/>
</dbReference>
<sequence length="611" mass="67051">MSTPRLDEDELEQLPPDIAKKARALLLSLVRPHLPMAIFLFVIVVLTALFLVIGPIFIAQALDEGVPQAVDGDPGPLIRAVSAFVLSAVGSAVLAFTSTRLVGITAQKVVYRLRSRLFRHIQRLDLGYHERSTSGRLVSRQTSDMESVQQFLSYSLFDTALGLFEMTFIAVTLIVLDVPLAIVVFLGFIPLFFITRAAHSSQRSAYRRTRTSIAKVIVHFVETMGGIRAVQAYRRQPDRRGTLRDEDTQYRDANTDALRGVAWFAGWTRLVGNVTQTVIIIVGAWLVIEDWTQIGVLAAFILYLRRFYGPLDELVQSFNLYQSASAALEKMAAVLDTDPEVVEPVRPKTLPAHASGQSGSSSGQPGNGRSIDLNHVRFSYPDGPDVLPRFDLRIPAGQIVALVGATGAGKSTLVKLVTRFYDPTEGRITIDEVDLRDLDDAQLRSSIVMVTQESFLFAGTIADNIRIGNPDARDDEVVAAAAAVGLDEYILKLPEGYETDVKKRGGRLSSGQRQLVSFARVFLADPDIVVLDEATAHLDIPSERLVQKALATVLEGRTAIIIAHRLSTVEIADRVLVMDSGRIIEDGSPEDLISGTGKFAQLHKAWRDSLV</sequence>
<dbReference type="CDD" id="cd18546">
    <property type="entry name" value="ABC_6TM_Rv0194_D2_like"/>
    <property type="match status" value="1"/>
</dbReference>
<dbReference type="Gene3D" id="3.40.50.300">
    <property type="entry name" value="P-loop containing nucleotide triphosphate hydrolases"/>
    <property type="match status" value="1"/>
</dbReference>
<feature type="domain" description="ABC transmembrane type-1" evidence="12">
    <location>
        <begin position="38"/>
        <end position="323"/>
    </location>
</feature>
<evidence type="ECO:0000313" key="13">
    <source>
        <dbReference type="EMBL" id="NJC56812.1"/>
    </source>
</evidence>
<dbReference type="AlphaFoldDB" id="A0A846S5R0"/>
<dbReference type="FunFam" id="3.40.50.300:FF:000299">
    <property type="entry name" value="ABC transporter ATP-binding protein/permease"/>
    <property type="match status" value="1"/>
</dbReference>
<dbReference type="Pfam" id="PF00005">
    <property type="entry name" value="ABC_tran"/>
    <property type="match status" value="1"/>
</dbReference>
<dbReference type="Gene3D" id="1.20.1560.10">
    <property type="entry name" value="ABC transporter type 1, transmembrane domain"/>
    <property type="match status" value="1"/>
</dbReference>
<dbReference type="EMBL" id="JAATJN010000001">
    <property type="protein sequence ID" value="NJC56812.1"/>
    <property type="molecule type" value="Genomic_DNA"/>
</dbReference>
<evidence type="ECO:0000256" key="7">
    <source>
        <dbReference type="ARBA" id="ARBA00022989"/>
    </source>
</evidence>
<evidence type="ECO:0000256" key="3">
    <source>
        <dbReference type="ARBA" id="ARBA00022475"/>
    </source>
</evidence>
<evidence type="ECO:0000313" key="14">
    <source>
        <dbReference type="Proteomes" id="UP000576792"/>
    </source>
</evidence>
<evidence type="ECO:0000256" key="8">
    <source>
        <dbReference type="ARBA" id="ARBA00023136"/>
    </source>
</evidence>
<dbReference type="InterPro" id="IPR036640">
    <property type="entry name" value="ABC1_TM_sf"/>
</dbReference>
<evidence type="ECO:0000256" key="5">
    <source>
        <dbReference type="ARBA" id="ARBA00022741"/>
    </source>
</evidence>
<protein>
    <submittedName>
        <fullName evidence="13">ATP-binding cassette subfamily B protein</fullName>
    </submittedName>
</protein>
<keyword evidence="4 10" id="KW-0812">Transmembrane</keyword>
<dbReference type="InterPro" id="IPR017871">
    <property type="entry name" value="ABC_transporter-like_CS"/>
</dbReference>
<dbReference type="Proteomes" id="UP000576792">
    <property type="component" value="Unassembled WGS sequence"/>
</dbReference>
<evidence type="ECO:0000256" key="6">
    <source>
        <dbReference type="ARBA" id="ARBA00022840"/>
    </source>
</evidence>
<feature type="domain" description="ABC transporter" evidence="11">
    <location>
        <begin position="371"/>
        <end position="605"/>
    </location>
</feature>
<dbReference type="InterPro" id="IPR003439">
    <property type="entry name" value="ABC_transporter-like_ATP-bd"/>
</dbReference>
<comment type="subcellular location">
    <subcellularLocation>
        <location evidence="1">Cell membrane</location>
        <topology evidence="1">Multi-pass membrane protein</topology>
    </subcellularLocation>
</comment>
<feature type="transmembrane region" description="Helical" evidence="10">
    <location>
        <begin position="180"/>
        <end position="198"/>
    </location>
</feature>
<dbReference type="InterPro" id="IPR003593">
    <property type="entry name" value="AAA+_ATPase"/>
</dbReference>
<reference evidence="13 14" key="1">
    <citation type="submission" date="2020-03" db="EMBL/GenBank/DDBJ databases">
        <title>Sequencing the genomes of 1000 actinobacteria strains.</title>
        <authorList>
            <person name="Klenk H.-P."/>
        </authorList>
    </citation>
    <scope>NUCLEOTIDE SEQUENCE [LARGE SCALE GENOMIC DNA]</scope>
    <source>
        <strain evidence="13 14">DSM 18964</strain>
    </source>
</reference>
<dbReference type="GO" id="GO:0005524">
    <property type="term" value="F:ATP binding"/>
    <property type="evidence" value="ECO:0007669"/>
    <property type="project" value="UniProtKB-KW"/>
</dbReference>
<dbReference type="GO" id="GO:0005886">
    <property type="term" value="C:plasma membrane"/>
    <property type="evidence" value="ECO:0007669"/>
    <property type="project" value="UniProtKB-SubCell"/>
</dbReference>
<keyword evidence="8 10" id="KW-0472">Membrane</keyword>
<keyword evidence="3" id="KW-1003">Cell membrane</keyword>
<dbReference type="InterPro" id="IPR039421">
    <property type="entry name" value="Type_1_exporter"/>
</dbReference>
<comment type="similarity">
    <text evidence="9">Belongs to the ABC transporter superfamily. Lipid exporter (TC 3.A.1.106) family.</text>
</comment>
<dbReference type="GO" id="GO:0016887">
    <property type="term" value="F:ATP hydrolysis activity"/>
    <property type="evidence" value="ECO:0007669"/>
    <property type="project" value="InterPro"/>
</dbReference>
<keyword evidence="5" id="KW-0547">Nucleotide-binding</keyword>
<feature type="transmembrane region" description="Helical" evidence="10">
    <location>
        <begin position="151"/>
        <end position="174"/>
    </location>
</feature>
<keyword evidence="2" id="KW-0813">Transport</keyword>
<evidence type="ECO:0000256" key="4">
    <source>
        <dbReference type="ARBA" id="ARBA00022692"/>
    </source>
</evidence>
<keyword evidence="14" id="KW-1185">Reference proteome</keyword>
<name>A0A846S5R0_9MICO</name>
<organism evidence="13 14">
    <name type="scientific">Brevibacterium marinum</name>
    <dbReference type="NCBI Taxonomy" id="418643"/>
    <lineage>
        <taxon>Bacteria</taxon>
        <taxon>Bacillati</taxon>
        <taxon>Actinomycetota</taxon>
        <taxon>Actinomycetes</taxon>
        <taxon>Micrococcales</taxon>
        <taxon>Brevibacteriaceae</taxon>
        <taxon>Brevibacterium</taxon>
    </lineage>
</organism>
<proteinExistence type="inferred from homology"/>
<feature type="transmembrane region" description="Helical" evidence="10">
    <location>
        <begin position="78"/>
        <end position="102"/>
    </location>
</feature>
<accession>A0A846S5R0</accession>
<dbReference type="SMART" id="SM00382">
    <property type="entry name" value="AAA"/>
    <property type="match status" value="1"/>
</dbReference>
<dbReference type="PROSITE" id="PS00211">
    <property type="entry name" value="ABC_TRANSPORTER_1"/>
    <property type="match status" value="1"/>
</dbReference>
<evidence type="ECO:0000259" key="11">
    <source>
        <dbReference type="PROSITE" id="PS50893"/>
    </source>
</evidence>
<dbReference type="GO" id="GO:0015421">
    <property type="term" value="F:ABC-type oligopeptide transporter activity"/>
    <property type="evidence" value="ECO:0007669"/>
    <property type="project" value="TreeGrafter"/>
</dbReference>
<dbReference type="SUPFAM" id="SSF90123">
    <property type="entry name" value="ABC transporter transmembrane region"/>
    <property type="match status" value="1"/>
</dbReference>
<dbReference type="PROSITE" id="PS50893">
    <property type="entry name" value="ABC_TRANSPORTER_2"/>
    <property type="match status" value="1"/>
</dbReference>
<feature type="transmembrane region" description="Helical" evidence="10">
    <location>
        <begin position="37"/>
        <end position="58"/>
    </location>
</feature>
<dbReference type="SUPFAM" id="SSF52540">
    <property type="entry name" value="P-loop containing nucleoside triphosphate hydrolases"/>
    <property type="match status" value="1"/>
</dbReference>
<dbReference type="PROSITE" id="PS50929">
    <property type="entry name" value="ABC_TM1F"/>
    <property type="match status" value="1"/>
</dbReference>
<keyword evidence="6 13" id="KW-0067">ATP-binding</keyword>
<gene>
    <name evidence="13" type="ORF">BKA07_001847</name>
</gene>
<evidence type="ECO:0000256" key="2">
    <source>
        <dbReference type="ARBA" id="ARBA00022448"/>
    </source>
</evidence>
<dbReference type="Pfam" id="PF00664">
    <property type="entry name" value="ABC_membrane"/>
    <property type="match status" value="1"/>
</dbReference>
<evidence type="ECO:0000256" key="1">
    <source>
        <dbReference type="ARBA" id="ARBA00004651"/>
    </source>
</evidence>
<evidence type="ECO:0000256" key="9">
    <source>
        <dbReference type="ARBA" id="ARBA00061644"/>
    </source>
</evidence>
<dbReference type="PANTHER" id="PTHR43394">
    <property type="entry name" value="ATP-DEPENDENT PERMEASE MDL1, MITOCHONDRIAL"/>
    <property type="match status" value="1"/>
</dbReference>
<dbReference type="InterPro" id="IPR027417">
    <property type="entry name" value="P-loop_NTPase"/>
</dbReference>